<keyword evidence="8" id="KW-1185">Reference proteome</keyword>
<feature type="region of interest" description="Disordered" evidence="5">
    <location>
        <begin position="137"/>
        <end position="157"/>
    </location>
</feature>
<name>A0A0D2C572_9EURO</name>
<organism evidence="7 8">
    <name type="scientific">Cladophialophora immunda</name>
    <dbReference type="NCBI Taxonomy" id="569365"/>
    <lineage>
        <taxon>Eukaryota</taxon>
        <taxon>Fungi</taxon>
        <taxon>Dikarya</taxon>
        <taxon>Ascomycota</taxon>
        <taxon>Pezizomycotina</taxon>
        <taxon>Eurotiomycetes</taxon>
        <taxon>Chaetothyriomycetidae</taxon>
        <taxon>Chaetothyriales</taxon>
        <taxon>Herpotrichiellaceae</taxon>
        <taxon>Cladophialophora</taxon>
    </lineage>
</organism>
<dbReference type="Pfam" id="PF11905">
    <property type="entry name" value="DUF3425"/>
    <property type="match status" value="1"/>
</dbReference>
<dbReference type="GO" id="GO:0008270">
    <property type="term" value="F:zinc ion binding"/>
    <property type="evidence" value="ECO:0007669"/>
    <property type="project" value="InterPro"/>
</dbReference>
<evidence type="ECO:0000313" key="7">
    <source>
        <dbReference type="EMBL" id="KIW26333.1"/>
    </source>
</evidence>
<dbReference type="OrthoDB" id="4161589at2759"/>
<reference evidence="7 8" key="1">
    <citation type="submission" date="2015-01" db="EMBL/GenBank/DDBJ databases">
        <title>The Genome Sequence of Cladophialophora immunda CBS83496.</title>
        <authorList>
            <consortium name="The Broad Institute Genomics Platform"/>
            <person name="Cuomo C."/>
            <person name="de Hoog S."/>
            <person name="Gorbushina A."/>
            <person name="Stielow B."/>
            <person name="Teixiera M."/>
            <person name="Abouelleil A."/>
            <person name="Chapman S.B."/>
            <person name="Priest M."/>
            <person name="Young S.K."/>
            <person name="Wortman J."/>
            <person name="Nusbaum C."/>
            <person name="Birren B."/>
        </authorList>
    </citation>
    <scope>NUCLEOTIDE SEQUENCE [LARGE SCALE GENOMIC DNA]</scope>
    <source>
        <strain evidence="7 8">CBS 83496</strain>
    </source>
</reference>
<dbReference type="InterPro" id="IPR021833">
    <property type="entry name" value="DUF3425"/>
</dbReference>
<evidence type="ECO:0000256" key="5">
    <source>
        <dbReference type="SAM" id="MobiDB-lite"/>
    </source>
</evidence>
<keyword evidence="1" id="KW-0805">Transcription regulation</keyword>
<dbReference type="VEuPathDB" id="FungiDB:PV07_09433"/>
<dbReference type="InterPro" id="IPR001138">
    <property type="entry name" value="Zn2Cys6_DnaBD"/>
</dbReference>
<evidence type="ECO:0000259" key="6">
    <source>
        <dbReference type="PROSITE" id="PS50048"/>
    </source>
</evidence>
<dbReference type="CDD" id="cd00067">
    <property type="entry name" value="GAL4"/>
    <property type="match status" value="1"/>
</dbReference>
<dbReference type="STRING" id="569365.A0A0D2C572"/>
<dbReference type="Gene3D" id="4.10.240.10">
    <property type="entry name" value="Zn(2)-C6 fungal-type DNA-binding domain"/>
    <property type="match status" value="1"/>
</dbReference>
<dbReference type="Proteomes" id="UP000054466">
    <property type="component" value="Unassembled WGS sequence"/>
</dbReference>
<proteinExistence type="predicted"/>
<dbReference type="PROSITE" id="PS50048">
    <property type="entry name" value="ZN2_CY6_FUNGAL_2"/>
    <property type="match status" value="1"/>
</dbReference>
<dbReference type="PANTHER" id="PTHR47256:SF3">
    <property type="entry name" value="ZN(II)2CYS6 TRANSCRIPTION FACTOR (EUROFUNG)"/>
    <property type="match status" value="1"/>
</dbReference>
<dbReference type="PANTHER" id="PTHR47256">
    <property type="entry name" value="ZN(II)2CYS6 TRANSCRIPTION FACTOR (EUROFUNG)-RELATED"/>
    <property type="match status" value="1"/>
</dbReference>
<sequence length="393" mass="44887">MACLGCKTRRSKCSGGNLCSNCSRLEINCVYDATRDKRRKIHCERAETESTLQKKLLQRLFELIRAGDGEVHRMLQEDAHSRELAQRLGLEVPEHVETLQAQTWPHTRTTSRGEVEDDVSQREELQKRRAICRQLDERDTMETDPPTVRSSSAGSSDHSIAPTFSEMLMPSPGVLDASDQHRIFCSRDHHVPIIESISIFGEIPLPPTEITTSHGSITLQQQQILNLRIPEYLILPLLFDEERYPMAAVYTDFRDYGRRQLAEGQSLETVLGSSKVDLALYLRERQPGDQHTPATWACEFMRLLKDFDTYVALACIFTYARFMRVSSVWVIAPSEDTYALLPETMRPTVVQKLVRHHPGVDLPIFPEMRDGLILDMRDYIVAIQTLGCSVNWE</sequence>
<keyword evidence="2" id="KW-0238">DNA-binding</keyword>
<evidence type="ECO:0000256" key="4">
    <source>
        <dbReference type="ARBA" id="ARBA00023242"/>
    </source>
</evidence>
<feature type="domain" description="Zn(2)-C6 fungal-type" evidence="6">
    <location>
        <begin position="2"/>
        <end position="31"/>
    </location>
</feature>
<protein>
    <recommendedName>
        <fullName evidence="6">Zn(2)-C6 fungal-type domain-containing protein</fullName>
    </recommendedName>
</protein>
<keyword evidence="3" id="KW-0804">Transcription</keyword>
<evidence type="ECO:0000256" key="3">
    <source>
        <dbReference type="ARBA" id="ARBA00023163"/>
    </source>
</evidence>
<gene>
    <name evidence="7" type="ORF">PV07_09433</name>
</gene>
<accession>A0A0D2C572</accession>
<dbReference type="GO" id="GO:0003677">
    <property type="term" value="F:DNA binding"/>
    <property type="evidence" value="ECO:0007669"/>
    <property type="project" value="UniProtKB-KW"/>
</dbReference>
<dbReference type="RefSeq" id="XP_016246549.1">
    <property type="nucleotide sequence ID" value="XM_016396693.1"/>
</dbReference>
<evidence type="ECO:0000256" key="2">
    <source>
        <dbReference type="ARBA" id="ARBA00023125"/>
    </source>
</evidence>
<dbReference type="GO" id="GO:0000981">
    <property type="term" value="F:DNA-binding transcription factor activity, RNA polymerase II-specific"/>
    <property type="evidence" value="ECO:0007669"/>
    <property type="project" value="InterPro"/>
</dbReference>
<evidence type="ECO:0000313" key="8">
    <source>
        <dbReference type="Proteomes" id="UP000054466"/>
    </source>
</evidence>
<dbReference type="InterPro" id="IPR053187">
    <property type="entry name" value="Notoamide_regulator"/>
</dbReference>
<keyword evidence="4" id="KW-0539">Nucleus</keyword>
<evidence type="ECO:0000256" key="1">
    <source>
        <dbReference type="ARBA" id="ARBA00023015"/>
    </source>
</evidence>
<dbReference type="HOGENOM" id="CLU_015937_0_0_1"/>
<dbReference type="GeneID" id="27348627"/>
<dbReference type="SUPFAM" id="SSF57701">
    <property type="entry name" value="Zn2/Cys6 DNA-binding domain"/>
    <property type="match status" value="1"/>
</dbReference>
<dbReference type="EMBL" id="KN847044">
    <property type="protein sequence ID" value="KIW26333.1"/>
    <property type="molecule type" value="Genomic_DNA"/>
</dbReference>
<dbReference type="Pfam" id="PF00172">
    <property type="entry name" value="Zn_clus"/>
    <property type="match status" value="1"/>
</dbReference>
<dbReference type="PROSITE" id="PS00463">
    <property type="entry name" value="ZN2_CY6_FUNGAL_1"/>
    <property type="match status" value="1"/>
</dbReference>
<dbReference type="AlphaFoldDB" id="A0A0D2C572"/>
<dbReference type="InterPro" id="IPR036864">
    <property type="entry name" value="Zn2-C6_fun-type_DNA-bd_sf"/>
</dbReference>